<feature type="transmembrane region" description="Helical" evidence="1">
    <location>
        <begin position="165"/>
        <end position="185"/>
    </location>
</feature>
<accession>A0A9D1F5N8</accession>
<reference evidence="2" key="1">
    <citation type="submission" date="2020-10" db="EMBL/GenBank/DDBJ databases">
        <authorList>
            <person name="Gilroy R."/>
        </authorList>
    </citation>
    <scope>NUCLEOTIDE SEQUENCE</scope>
    <source>
        <strain evidence="2">CHK178-757</strain>
    </source>
</reference>
<dbReference type="Pfam" id="PF16481">
    <property type="entry name" value="DUF5058"/>
    <property type="match status" value="1"/>
</dbReference>
<evidence type="ECO:0000313" key="2">
    <source>
        <dbReference type="EMBL" id="HIS48048.1"/>
    </source>
</evidence>
<dbReference type="InterPro" id="IPR032479">
    <property type="entry name" value="DUF5058"/>
</dbReference>
<evidence type="ECO:0000256" key="1">
    <source>
        <dbReference type="SAM" id="Phobius"/>
    </source>
</evidence>
<organism evidence="2 3">
    <name type="scientific">Candidatus Scybalocola faecigallinarum</name>
    <dbReference type="NCBI Taxonomy" id="2840941"/>
    <lineage>
        <taxon>Bacteria</taxon>
        <taxon>Bacillati</taxon>
        <taxon>Bacillota</taxon>
        <taxon>Clostridia</taxon>
        <taxon>Lachnospirales</taxon>
        <taxon>Lachnospiraceae</taxon>
        <taxon>Lachnospiraceae incertae sedis</taxon>
        <taxon>Candidatus Scybalocola (ex Gilroy et al. 2021)</taxon>
    </lineage>
</organism>
<name>A0A9D1F5N8_9FIRM</name>
<feature type="transmembrane region" description="Helical" evidence="1">
    <location>
        <begin position="53"/>
        <end position="74"/>
    </location>
</feature>
<dbReference type="EMBL" id="DVIT01000042">
    <property type="protein sequence ID" value="HIS48048.1"/>
    <property type="molecule type" value="Genomic_DNA"/>
</dbReference>
<feature type="transmembrane region" description="Helical" evidence="1">
    <location>
        <begin position="12"/>
        <end position="33"/>
    </location>
</feature>
<reference evidence="2" key="2">
    <citation type="journal article" date="2021" name="PeerJ">
        <title>Extensive microbial diversity within the chicken gut microbiome revealed by metagenomics and culture.</title>
        <authorList>
            <person name="Gilroy R."/>
            <person name="Ravi A."/>
            <person name="Getino M."/>
            <person name="Pursley I."/>
            <person name="Horton D.L."/>
            <person name="Alikhan N.F."/>
            <person name="Baker D."/>
            <person name="Gharbi K."/>
            <person name="Hall N."/>
            <person name="Watson M."/>
            <person name="Adriaenssens E.M."/>
            <person name="Foster-Nyarko E."/>
            <person name="Jarju S."/>
            <person name="Secka A."/>
            <person name="Antonio M."/>
            <person name="Oren A."/>
            <person name="Chaudhuri R.R."/>
            <person name="La Ragione R."/>
            <person name="Hildebrand F."/>
            <person name="Pallen M.J."/>
        </authorList>
    </citation>
    <scope>NUCLEOTIDE SEQUENCE</scope>
    <source>
        <strain evidence="2">CHK178-757</strain>
    </source>
</reference>
<dbReference type="AlphaFoldDB" id="A0A9D1F5N8"/>
<proteinExistence type="predicted"/>
<dbReference type="Proteomes" id="UP000823927">
    <property type="component" value="Unassembled WGS sequence"/>
</dbReference>
<evidence type="ECO:0000313" key="3">
    <source>
        <dbReference type="Proteomes" id="UP000823927"/>
    </source>
</evidence>
<protein>
    <submittedName>
        <fullName evidence="2">DUF5058 family protein</fullName>
    </submittedName>
</protein>
<keyword evidence="1" id="KW-0472">Membrane</keyword>
<sequence length="247" mass="26328">MNEYLSQVNSIPMYLVVAGVLGFISIMCVVFLIKSYRAGVALGMDKKLLRRAITSSATFTVLPSISILLGVLALSGTLGVPFSWLRLSVIGALQYELNVAEIAATSTGLSGLKISEMTASAFSTIGLVMTIGILGGVFCCIFFLKKYTGKLQKNMTAAPAKEKKPSFGSHATVAMFVGLCSAYIGSYIGTLTAYKNWMPLFVAGVSALVMLIFEYFTVKKGKAWLDNFSVATSMLVAMVASVLVGML</sequence>
<feature type="transmembrane region" description="Helical" evidence="1">
    <location>
        <begin position="228"/>
        <end position="246"/>
    </location>
</feature>
<feature type="transmembrane region" description="Helical" evidence="1">
    <location>
        <begin position="197"/>
        <end position="216"/>
    </location>
</feature>
<comment type="caution">
    <text evidence="2">The sequence shown here is derived from an EMBL/GenBank/DDBJ whole genome shotgun (WGS) entry which is preliminary data.</text>
</comment>
<keyword evidence="1" id="KW-1133">Transmembrane helix</keyword>
<feature type="transmembrane region" description="Helical" evidence="1">
    <location>
        <begin position="121"/>
        <end position="144"/>
    </location>
</feature>
<keyword evidence="1" id="KW-0812">Transmembrane</keyword>
<gene>
    <name evidence="2" type="ORF">IAB46_10970</name>
</gene>